<evidence type="ECO:0000313" key="4">
    <source>
        <dbReference type="Proteomes" id="UP000635387"/>
    </source>
</evidence>
<keyword evidence="4" id="KW-1185">Reference proteome</keyword>
<dbReference type="Proteomes" id="UP000635387">
    <property type="component" value="Unassembled WGS sequence"/>
</dbReference>
<dbReference type="PROSITE" id="PS00194">
    <property type="entry name" value="THIOREDOXIN_1"/>
    <property type="match status" value="1"/>
</dbReference>
<gene>
    <name evidence="3" type="ORF">GCM10017790_20620</name>
</gene>
<dbReference type="PRINTS" id="PR00421">
    <property type="entry name" value="THIOREDOXIN"/>
</dbReference>
<evidence type="ECO:0000256" key="1">
    <source>
        <dbReference type="ARBA" id="ARBA00023157"/>
    </source>
</evidence>
<accession>A0ABQ3LH41</accession>
<dbReference type="InterPro" id="IPR017937">
    <property type="entry name" value="Thioredoxin_CS"/>
</dbReference>
<comment type="caution">
    <text evidence="3">The sequence shown here is derived from an EMBL/GenBank/DDBJ whole genome shotgun (WGS) entry which is preliminary data.</text>
</comment>
<dbReference type="SUPFAM" id="SSF52833">
    <property type="entry name" value="Thioredoxin-like"/>
    <property type="match status" value="1"/>
</dbReference>
<dbReference type="CDD" id="cd02947">
    <property type="entry name" value="TRX_family"/>
    <property type="match status" value="1"/>
</dbReference>
<dbReference type="InterPro" id="IPR013766">
    <property type="entry name" value="Thioredoxin_domain"/>
</dbReference>
<dbReference type="PANTHER" id="PTHR45663">
    <property type="entry name" value="GEO12009P1"/>
    <property type="match status" value="1"/>
</dbReference>
<dbReference type="Pfam" id="PF00085">
    <property type="entry name" value="Thioredoxin"/>
    <property type="match status" value="1"/>
</dbReference>
<dbReference type="PROSITE" id="PS51352">
    <property type="entry name" value="THIOREDOXIN_2"/>
    <property type="match status" value="1"/>
</dbReference>
<proteinExistence type="predicted"/>
<evidence type="ECO:0000313" key="3">
    <source>
        <dbReference type="EMBL" id="GHH10921.1"/>
    </source>
</evidence>
<evidence type="ECO:0000259" key="2">
    <source>
        <dbReference type="PROSITE" id="PS51352"/>
    </source>
</evidence>
<feature type="domain" description="Thioredoxin" evidence="2">
    <location>
        <begin position="43"/>
        <end position="153"/>
    </location>
</feature>
<dbReference type="EMBL" id="BNAY01000002">
    <property type="protein sequence ID" value="GHH10921.1"/>
    <property type="molecule type" value="Genomic_DNA"/>
</dbReference>
<dbReference type="Gene3D" id="3.40.30.10">
    <property type="entry name" value="Glutaredoxin"/>
    <property type="match status" value="1"/>
</dbReference>
<reference evidence="4" key="1">
    <citation type="journal article" date="2019" name="Int. J. Syst. Evol. Microbiol.">
        <title>The Global Catalogue of Microorganisms (GCM) 10K type strain sequencing project: providing services to taxonomists for standard genome sequencing and annotation.</title>
        <authorList>
            <consortium name="The Broad Institute Genomics Platform"/>
            <consortium name="The Broad Institute Genome Sequencing Center for Infectious Disease"/>
            <person name="Wu L."/>
            <person name="Ma J."/>
        </authorList>
    </citation>
    <scope>NUCLEOTIDE SEQUENCE [LARGE SCALE GENOMIC DNA]</scope>
    <source>
        <strain evidence="4">CGMCC 4.7683</strain>
    </source>
</reference>
<protein>
    <recommendedName>
        <fullName evidence="2">Thioredoxin domain-containing protein</fullName>
    </recommendedName>
</protein>
<dbReference type="InterPro" id="IPR036249">
    <property type="entry name" value="Thioredoxin-like_sf"/>
</dbReference>
<sequence>MLHADQFVDPAEDVPVGHAHLLRNLGYSIGDATRNHGNVRSTRSVMPGMSTVELTAANFDQVVSENDFVIIDFWAGWCVPCRQFAPTYEKVSGNHDDIVFASVDTEAEQQLAAAFDVRSIPTLAVIRDKTVIYAQPGALPEKTLEDLIQQARDIDMDKLKEEAQEA</sequence>
<dbReference type="PANTHER" id="PTHR45663:SF40">
    <property type="entry name" value="THIOREDOXIN 2"/>
    <property type="match status" value="1"/>
</dbReference>
<name>A0ABQ3LH41_9PSEU</name>
<organism evidence="3 4">
    <name type="scientific">Amycolatopsis oliviviridis</name>
    <dbReference type="NCBI Taxonomy" id="1471590"/>
    <lineage>
        <taxon>Bacteria</taxon>
        <taxon>Bacillati</taxon>
        <taxon>Actinomycetota</taxon>
        <taxon>Actinomycetes</taxon>
        <taxon>Pseudonocardiales</taxon>
        <taxon>Pseudonocardiaceae</taxon>
        <taxon>Amycolatopsis</taxon>
    </lineage>
</organism>
<keyword evidence="1" id="KW-1015">Disulfide bond</keyword>